<keyword evidence="1 6" id="KW-0963">Cytoplasm</keyword>
<dbReference type="Proteomes" id="UP001146430">
    <property type="component" value="Unassembled WGS sequence"/>
</dbReference>
<dbReference type="InterPro" id="IPR012340">
    <property type="entry name" value="NA-bd_OB-fold"/>
</dbReference>
<comment type="subcellular location">
    <subcellularLocation>
        <location evidence="6">Cytoplasm</location>
    </subcellularLocation>
</comment>
<dbReference type="InterPro" id="IPR036267">
    <property type="entry name" value="RuvA_C_sf"/>
</dbReference>
<dbReference type="Gene3D" id="1.10.150.20">
    <property type="entry name" value="5' to 3' exonuclease, C-terminal subdomain"/>
    <property type="match status" value="1"/>
</dbReference>
<dbReference type="InterPro" id="IPR010994">
    <property type="entry name" value="RuvA_2-like"/>
</dbReference>
<dbReference type="AlphaFoldDB" id="A0A9X3M8A7"/>
<evidence type="ECO:0000256" key="6">
    <source>
        <dbReference type="HAMAP-Rule" id="MF_00031"/>
    </source>
</evidence>
<dbReference type="GO" id="GO:0009379">
    <property type="term" value="C:Holliday junction helicase complex"/>
    <property type="evidence" value="ECO:0007669"/>
    <property type="project" value="InterPro"/>
</dbReference>
<protein>
    <recommendedName>
        <fullName evidence="6">Holliday junction branch migration complex subunit RuvA</fullName>
    </recommendedName>
</protein>
<comment type="subunit">
    <text evidence="6">Homotetramer. Forms an RuvA(8)-RuvB(12)-Holliday junction (HJ) complex. HJ DNA is sandwiched between 2 RuvA tetramers; dsDNA enters through RuvA and exits via RuvB. An RuvB hexamer assembles on each DNA strand where it exits the tetramer. Each RuvB hexamer is contacted by two RuvA subunits (via domain III) on 2 adjacent RuvB subunits; this complex drives branch migration. In the full resolvosome a probable DNA-RuvA(4)-RuvB(12)-RuvC(2) complex forms which resolves the HJ.</text>
</comment>
<dbReference type="RefSeq" id="WP_269945320.1">
    <property type="nucleotide sequence ID" value="NZ_JAKMUU010000001.1"/>
</dbReference>
<gene>
    <name evidence="6 8" type="primary">ruvA</name>
    <name evidence="8" type="ORF">L8V01_01015</name>
    <name evidence="9" type="ORF">RAE13_00170</name>
</gene>
<evidence type="ECO:0000259" key="7">
    <source>
        <dbReference type="SMART" id="SM00278"/>
    </source>
</evidence>
<keyword evidence="11" id="KW-1185">Reference proteome</keyword>
<reference evidence="9 11" key="2">
    <citation type="submission" date="2023-08" db="EMBL/GenBank/DDBJ databases">
        <title>Genomic characterization of the C. tuberculostearicum species complex, a ubiquitous member of the human skin microbiome.</title>
        <authorList>
            <person name="Ahmed N."/>
            <person name="Deming C."/>
            <person name="Conlan S."/>
            <person name="Segre J."/>
        </authorList>
    </citation>
    <scope>NUCLEOTIDE SEQUENCE [LARGE SCALE GENOMIC DNA]</scope>
    <source>
        <strain evidence="9 11">CTNIH19</strain>
    </source>
</reference>
<accession>A0A9X3M8A7</accession>
<dbReference type="InterPro" id="IPR000085">
    <property type="entry name" value="RuvA"/>
</dbReference>
<evidence type="ECO:0000256" key="1">
    <source>
        <dbReference type="ARBA" id="ARBA00022490"/>
    </source>
</evidence>
<dbReference type="Gene3D" id="2.40.50.140">
    <property type="entry name" value="Nucleic acid-binding proteins"/>
    <property type="match status" value="1"/>
</dbReference>
<dbReference type="InterPro" id="IPR011114">
    <property type="entry name" value="RuvA_C"/>
</dbReference>
<feature type="domain" description="Helix-hairpin-helix DNA-binding motif class 1" evidence="7">
    <location>
        <begin position="107"/>
        <end position="126"/>
    </location>
</feature>
<dbReference type="GO" id="GO:0006281">
    <property type="term" value="P:DNA repair"/>
    <property type="evidence" value="ECO:0007669"/>
    <property type="project" value="UniProtKB-UniRule"/>
</dbReference>
<dbReference type="SMART" id="SM00278">
    <property type="entry name" value="HhH1"/>
    <property type="match status" value="2"/>
</dbReference>
<evidence type="ECO:0000313" key="8">
    <source>
        <dbReference type="EMBL" id="MCZ9306071.1"/>
    </source>
</evidence>
<sequence length="205" mass="20935">MIAALRGEVIHIGLDHGVIDCAGVGYKFLATPSTLGRLRRGEEATVLTDLVVKEDSLTLYGFSADEDREMFQVLQSVSGLGPKLALAALSVMGAGELAAAIAAEDVKALQSIPGVGKRMAQRVALELKDKVGAFAPGEDAGSADSVTAAAPAGGAVVESVTEALIGLGFTEKAARPVVESAYGENSEADTSALLRAALAQLGKKK</sequence>
<evidence type="ECO:0000256" key="2">
    <source>
        <dbReference type="ARBA" id="ARBA00022763"/>
    </source>
</evidence>
<dbReference type="GO" id="GO:0016787">
    <property type="term" value="F:hydrolase activity"/>
    <property type="evidence" value="ECO:0007669"/>
    <property type="project" value="UniProtKB-KW"/>
</dbReference>
<dbReference type="CDD" id="cd14332">
    <property type="entry name" value="UBA_RuvA_C"/>
    <property type="match status" value="1"/>
</dbReference>
<dbReference type="NCBIfam" id="TIGR00084">
    <property type="entry name" value="ruvA"/>
    <property type="match status" value="1"/>
</dbReference>
<dbReference type="GO" id="GO:0005737">
    <property type="term" value="C:cytoplasm"/>
    <property type="evidence" value="ECO:0007669"/>
    <property type="project" value="UniProtKB-SubCell"/>
</dbReference>
<dbReference type="Pfam" id="PF01330">
    <property type="entry name" value="RuvA_N"/>
    <property type="match status" value="1"/>
</dbReference>
<dbReference type="InterPro" id="IPR003583">
    <property type="entry name" value="Hlx-hairpin-Hlx_DNA-bd_motif"/>
</dbReference>
<evidence type="ECO:0000256" key="5">
    <source>
        <dbReference type="ARBA" id="ARBA00023204"/>
    </source>
</evidence>
<keyword evidence="3 6" id="KW-0238">DNA-binding</keyword>
<keyword evidence="2 6" id="KW-0227">DNA damage</keyword>
<keyword evidence="9" id="KW-0378">Hydrolase</keyword>
<dbReference type="Gene3D" id="1.10.8.10">
    <property type="entry name" value="DNA helicase RuvA subunit, C-terminal domain"/>
    <property type="match status" value="1"/>
</dbReference>
<dbReference type="GO" id="GO:0006310">
    <property type="term" value="P:DNA recombination"/>
    <property type="evidence" value="ECO:0007669"/>
    <property type="project" value="UniProtKB-UniRule"/>
</dbReference>
<dbReference type="GO" id="GO:0005524">
    <property type="term" value="F:ATP binding"/>
    <property type="evidence" value="ECO:0007669"/>
    <property type="project" value="InterPro"/>
</dbReference>
<comment type="caution">
    <text evidence="8">The sequence shown here is derived from an EMBL/GenBank/DDBJ whole genome shotgun (WGS) entry which is preliminary data.</text>
</comment>
<comment type="similarity">
    <text evidence="6">Belongs to the RuvA family.</text>
</comment>
<evidence type="ECO:0000313" key="10">
    <source>
        <dbReference type="Proteomes" id="UP001146430"/>
    </source>
</evidence>
<dbReference type="GO" id="GO:0009378">
    <property type="term" value="F:four-way junction helicase activity"/>
    <property type="evidence" value="ECO:0007669"/>
    <property type="project" value="InterPro"/>
</dbReference>
<feature type="region of interest" description="Domain II" evidence="6">
    <location>
        <begin position="64"/>
        <end position="141"/>
    </location>
</feature>
<evidence type="ECO:0000256" key="3">
    <source>
        <dbReference type="ARBA" id="ARBA00023125"/>
    </source>
</evidence>
<comment type="caution">
    <text evidence="6">Lacks conserved residue(s) required for the propagation of feature annotation.</text>
</comment>
<feature type="domain" description="Helix-hairpin-helix DNA-binding motif class 1" evidence="7">
    <location>
        <begin position="72"/>
        <end position="91"/>
    </location>
</feature>
<dbReference type="Pfam" id="PF07499">
    <property type="entry name" value="RuvA_C"/>
    <property type="match status" value="1"/>
</dbReference>
<reference evidence="8" key="1">
    <citation type="submission" date="2022-02" db="EMBL/GenBank/DDBJ databases">
        <title>Corynebacterium sp. from urogenital microbiome.</title>
        <authorList>
            <person name="Cappelli E.A."/>
            <person name="Ribeiro T.G."/>
            <person name="Peixe L."/>
        </authorList>
    </citation>
    <scope>NUCLEOTIDE SEQUENCE</scope>
    <source>
        <strain evidence="8">C8Ua_181</strain>
    </source>
</reference>
<comment type="domain">
    <text evidence="6">Has three domains with a flexible linker between the domains II and III and assumes an 'L' shape. Domain III is highly mobile and contacts RuvB.</text>
</comment>
<dbReference type="EMBL" id="JAKMUU010000001">
    <property type="protein sequence ID" value="MCZ9306071.1"/>
    <property type="molecule type" value="Genomic_DNA"/>
</dbReference>
<dbReference type="SUPFAM" id="SSF50249">
    <property type="entry name" value="Nucleic acid-binding proteins"/>
    <property type="match status" value="1"/>
</dbReference>
<dbReference type="GO" id="GO:0000400">
    <property type="term" value="F:four-way junction DNA binding"/>
    <property type="evidence" value="ECO:0007669"/>
    <property type="project" value="UniProtKB-UniRule"/>
</dbReference>
<evidence type="ECO:0000256" key="4">
    <source>
        <dbReference type="ARBA" id="ARBA00023172"/>
    </source>
</evidence>
<proteinExistence type="inferred from homology"/>
<dbReference type="SUPFAM" id="SSF47781">
    <property type="entry name" value="RuvA domain 2-like"/>
    <property type="match status" value="1"/>
</dbReference>
<dbReference type="SUPFAM" id="SSF46929">
    <property type="entry name" value="DNA helicase RuvA subunit, C-terminal domain"/>
    <property type="match status" value="1"/>
</dbReference>
<organism evidence="8 10">
    <name type="scientific">Corynebacterium curieae</name>
    <dbReference type="NCBI Taxonomy" id="2913500"/>
    <lineage>
        <taxon>Bacteria</taxon>
        <taxon>Bacillati</taxon>
        <taxon>Actinomycetota</taxon>
        <taxon>Actinomycetes</taxon>
        <taxon>Mycobacteriales</taxon>
        <taxon>Corynebacteriaceae</taxon>
        <taxon>Corynebacterium</taxon>
    </lineage>
</organism>
<dbReference type="InterPro" id="IPR013849">
    <property type="entry name" value="DNA_helicase_Holl-junc_RuvA_I"/>
</dbReference>
<dbReference type="GO" id="GO:0048476">
    <property type="term" value="C:Holliday junction resolvase complex"/>
    <property type="evidence" value="ECO:0007669"/>
    <property type="project" value="UniProtKB-UniRule"/>
</dbReference>
<dbReference type="Pfam" id="PF14520">
    <property type="entry name" value="HHH_5"/>
    <property type="match status" value="1"/>
</dbReference>
<name>A0A9X3M8A7_9CORY</name>
<comment type="function">
    <text evidence="6">The RuvA-RuvB-RuvC complex processes Holliday junction (HJ) DNA during genetic recombination and DNA repair, while the RuvA-RuvB complex plays an important role in the rescue of blocked DNA replication forks via replication fork reversal (RFR). RuvA specifically binds to HJ cruciform DNA, conferring on it an open structure. The RuvB hexamer acts as an ATP-dependent pump, pulling dsDNA into and through the RuvAB complex. HJ branch migration allows RuvC to scan DNA until it finds its consensus sequence, where it cleaves and resolves the cruciform DNA.</text>
</comment>
<dbReference type="HAMAP" id="MF_00031">
    <property type="entry name" value="DNA_HJ_migration_RuvA"/>
    <property type="match status" value="1"/>
</dbReference>
<feature type="region of interest" description="Domain III" evidence="6">
    <location>
        <begin position="152"/>
        <end position="205"/>
    </location>
</feature>
<evidence type="ECO:0000313" key="11">
    <source>
        <dbReference type="Proteomes" id="UP001185631"/>
    </source>
</evidence>
<keyword evidence="5 6" id="KW-0234">DNA repair</keyword>
<dbReference type="EMBL" id="JAVBID010000001">
    <property type="protein sequence ID" value="MDV2422835.1"/>
    <property type="molecule type" value="Genomic_DNA"/>
</dbReference>
<dbReference type="Proteomes" id="UP001185631">
    <property type="component" value="Unassembled WGS sequence"/>
</dbReference>
<evidence type="ECO:0000313" key="9">
    <source>
        <dbReference type="EMBL" id="MDV2422835.1"/>
    </source>
</evidence>
<keyword evidence="4 6" id="KW-0233">DNA recombination</keyword>